<evidence type="ECO:0000256" key="1">
    <source>
        <dbReference type="SAM" id="MobiDB-lite"/>
    </source>
</evidence>
<dbReference type="Proteomes" id="UP001200313">
    <property type="component" value="Unassembled WGS sequence"/>
</dbReference>
<dbReference type="EMBL" id="JAKNJB010000044">
    <property type="protein sequence ID" value="MCG4528782.1"/>
    <property type="molecule type" value="Genomic_DNA"/>
</dbReference>
<reference evidence="2 3" key="1">
    <citation type="submission" date="2022-01" db="EMBL/GenBank/DDBJ databases">
        <title>Collection of gut derived symbiotic bacterial strains cultured from healthy donors.</title>
        <authorList>
            <person name="Lin H."/>
            <person name="Kohout C."/>
            <person name="Waligurski E."/>
            <person name="Pamer E.G."/>
        </authorList>
    </citation>
    <scope>NUCLEOTIDE SEQUENCE [LARGE SCALE GENOMIC DNA]</scope>
    <source>
        <strain evidence="2 3">DFI.3.7</strain>
    </source>
</reference>
<organism evidence="2 3">
    <name type="scientific">Intestinimonas massiliensis</name>
    <name type="common">ex Afouda et al. 2020</name>
    <dbReference type="NCBI Taxonomy" id="1673721"/>
    <lineage>
        <taxon>Bacteria</taxon>
        <taxon>Bacillati</taxon>
        <taxon>Bacillota</taxon>
        <taxon>Clostridia</taxon>
        <taxon>Eubacteriales</taxon>
        <taxon>Intestinimonas</taxon>
    </lineage>
</organism>
<accession>A0ABS9MDB1</accession>
<proteinExistence type="predicted"/>
<feature type="region of interest" description="Disordered" evidence="1">
    <location>
        <begin position="202"/>
        <end position="224"/>
    </location>
</feature>
<gene>
    <name evidence="2" type="ORF">L0P79_17200</name>
</gene>
<dbReference type="RefSeq" id="WP_238075041.1">
    <property type="nucleotide sequence ID" value="NZ_JAKNJB010000044.1"/>
</dbReference>
<dbReference type="NCBIfam" id="NF047561">
    <property type="entry name" value="orf58_phage_fam"/>
    <property type="match status" value="1"/>
</dbReference>
<name>A0ABS9MDB1_9FIRM</name>
<evidence type="ECO:0000313" key="3">
    <source>
        <dbReference type="Proteomes" id="UP001200313"/>
    </source>
</evidence>
<protein>
    <submittedName>
        <fullName evidence="2">Uncharacterized protein</fullName>
    </submittedName>
</protein>
<keyword evidence="3" id="KW-1185">Reference proteome</keyword>
<feature type="compositionally biased region" description="Polar residues" evidence="1">
    <location>
        <begin position="202"/>
        <end position="218"/>
    </location>
</feature>
<sequence>MQLWMRQAVLILNKNKYTLDGLNFSFKVQFEDRAKVSTAQLEIRNLAPSTRAALKKGDPVILSAGYRGDVGCIFVGAVAEYDHALDGLDVITRITAADSLEEWLGSWVNKTYKAGMYAADIIDDLLNIFGVEVSLVKLAVNKLYPGCRVCRGKLKDVLTSIVCSDCRSRLVIRCGQLIINPPDEGIVTGYLLTPQTGLLKESSSSESQTVNTQTSAASKTRIEQEEADGTLKRACLLNYHIGVADRIIIQDAQTNGSFLVVSGVHEGSRTGSWKTTLEVRPI</sequence>
<evidence type="ECO:0000313" key="2">
    <source>
        <dbReference type="EMBL" id="MCG4528782.1"/>
    </source>
</evidence>
<comment type="caution">
    <text evidence="2">The sequence shown here is derived from an EMBL/GenBank/DDBJ whole genome shotgun (WGS) entry which is preliminary data.</text>
</comment>